<dbReference type="Pfam" id="PF07584">
    <property type="entry name" value="BatA"/>
    <property type="match status" value="1"/>
</dbReference>
<dbReference type="InterPro" id="IPR036465">
    <property type="entry name" value="vWFA_dom_sf"/>
</dbReference>
<dbReference type="InterPro" id="IPR024163">
    <property type="entry name" value="Aerotolerance_reg_N"/>
</dbReference>
<evidence type="ECO:0000256" key="1">
    <source>
        <dbReference type="SAM" id="Phobius"/>
    </source>
</evidence>
<comment type="caution">
    <text evidence="3">The sequence shown here is derived from an EMBL/GenBank/DDBJ whole genome shotgun (WGS) entry which is preliminary data.</text>
</comment>
<dbReference type="InterPro" id="IPR050768">
    <property type="entry name" value="UPF0353/GerABKA_families"/>
</dbReference>
<dbReference type="Proteomes" id="UP001161389">
    <property type="component" value="Unassembled WGS sequence"/>
</dbReference>
<reference evidence="3" key="2">
    <citation type="submission" date="2023-01" db="EMBL/GenBank/DDBJ databases">
        <title>Draft genome sequence of Litoribrevibacter albus strain NBRC 110071.</title>
        <authorList>
            <person name="Sun Q."/>
            <person name="Mori K."/>
        </authorList>
    </citation>
    <scope>NUCLEOTIDE SEQUENCE</scope>
    <source>
        <strain evidence="3">NBRC 110071</strain>
    </source>
</reference>
<feature type="transmembrane region" description="Helical" evidence="1">
    <location>
        <begin position="60"/>
        <end position="77"/>
    </location>
</feature>
<sequence length="358" mass="40371">MIFAWPLVFLLLPLPWLILRFQTSTEEQQQSPIYMPGASQWELTQGRVSSNASQRVDSKWIMALVMISWLFFIVALARPQWIGEPIPLPAKGHDLLLAVDLSGSMDMEDMVYQNKRLNRLNTVKLVVRDFLKERQGDRVGLVVFGDAAFIHTPITRDLESVSTLLMEAQVEMAGPNTAIGDAIIKSTEVLRKQPEDARIMILLTDGANTAGEIQPLPAAEIAAKHGIKIYTIGIGADSMTRSSLFGLLNNTVNPSKDLDEKTLKSIAEQTAGLYFRAKNPEQLESIYQKINALEPIDQDEQFIHPVKEWFYWPLSLCFLLYFAAFSLKHFDQLTTWIGPFRSSTRSATNQIDQKEGQM</sequence>
<keyword evidence="1" id="KW-1133">Transmembrane helix</keyword>
<dbReference type="Pfam" id="PF00092">
    <property type="entry name" value="VWA"/>
    <property type="match status" value="1"/>
</dbReference>
<dbReference type="SMART" id="SM00327">
    <property type="entry name" value="VWA"/>
    <property type="match status" value="1"/>
</dbReference>
<keyword evidence="4" id="KW-1185">Reference proteome</keyword>
<proteinExistence type="predicted"/>
<evidence type="ECO:0000259" key="2">
    <source>
        <dbReference type="PROSITE" id="PS50234"/>
    </source>
</evidence>
<dbReference type="RefSeq" id="WP_284379997.1">
    <property type="nucleotide sequence ID" value="NZ_BSNM01000009.1"/>
</dbReference>
<protein>
    <submittedName>
        <fullName evidence="3">VWR domain protein in aerotolerance operon BatA</fullName>
    </submittedName>
</protein>
<dbReference type="PANTHER" id="PTHR22550:SF18">
    <property type="entry name" value="VWFA DOMAIN-CONTAINING PROTEIN"/>
    <property type="match status" value="1"/>
</dbReference>
<dbReference type="AlphaFoldDB" id="A0AA37S7T0"/>
<dbReference type="Gene3D" id="3.40.50.410">
    <property type="entry name" value="von Willebrand factor, type A domain"/>
    <property type="match status" value="1"/>
</dbReference>
<organism evidence="3 4">
    <name type="scientific">Litoribrevibacter albus</name>
    <dbReference type="NCBI Taxonomy" id="1473156"/>
    <lineage>
        <taxon>Bacteria</taxon>
        <taxon>Pseudomonadati</taxon>
        <taxon>Pseudomonadota</taxon>
        <taxon>Gammaproteobacteria</taxon>
        <taxon>Oceanospirillales</taxon>
        <taxon>Oceanospirillaceae</taxon>
        <taxon>Litoribrevibacter</taxon>
    </lineage>
</organism>
<dbReference type="SUPFAM" id="SSF53300">
    <property type="entry name" value="vWA-like"/>
    <property type="match status" value="1"/>
</dbReference>
<keyword evidence="1" id="KW-0812">Transmembrane</keyword>
<evidence type="ECO:0000313" key="3">
    <source>
        <dbReference type="EMBL" id="GLQ30727.1"/>
    </source>
</evidence>
<feature type="domain" description="VWFA" evidence="2">
    <location>
        <begin position="94"/>
        <end position="290"/>
    </location>
</feature>
<gene>
    <name evidence="3" type="primary">batA</name>
    <name evidence="3" type="ORF">GCM10007876_12060</name>
</gene>
<keyword evidence="1" id="KW-0472">Membrane</keyword>
<dbReference type="PROSITE" id="PS50234">
    <property type="entry name" value="VWFA"/>
    <property type="match status" value="1"/>
</dbReference>
<evidence type="ECO:0000313" key="4">
    <source>
        <dbReference type="Proteomes" id="UP001161389"/>
    </source>
</evidence>
<reference evidence="3" key="1">
    <citation type="journal article" date="2014" name="Int. J. Syst. Evol. Microbiol.">
        <title>Complete genome sequence of Corynebacterium casei LMG S-19264T (=DSM 44701T), isolated from a smear-ripened cheese.</title>
        <authorList>
            <consortium name="US DOE Joint Genome Institute (JGI-PGF)"/>
            <person name="Walter F."/>
            <person name="Albersmeier A."/>
            <person name="Kalinowski J."/>
            <person name="Ruckert C."/>
        </authorList>
    </citation>
    <scope>NUCLEOTIDE SEQUENCE</scope>
    <source>
        <strain evidence="3">NBRC 110071</strain>
    </source>
</reference>
<dbReference type="PANTHER" id="PTHR22550">
    <property type="entry name" value="SPORE GERMINATION PROTEIN"/>
    <property type="match status" value="1"/>
</dbReference>
<dbReference type="InterPro" id="IPR002035">
    <property type="entry name" value="VWF_A"/>
</dbReference>
<dbReference type="EMBL" id="BSNM01000009">
    <property type="protein sequence ID" value="GLQ30727.1"/>
    <property type="molecule type" value="Genomic_DNA"/>
</dbReference>
<accession>A0AA37S7T0</accession>
<name>A0AA37S7T0_9GAMM</name>